<reference evidence="2" key="1">
    <citation type="submission" date="2023-06" db="EMBL/GenBank/DDBJ databases">
        <authorList>
            <consortium name="Lawrence Berkeley National Laboratory"/>
            <person name="Ahrendt S."/>
            <person name="Sahu N."/>
            <person name="Indic B."/>
            <person name="Wong-Bajracharya J."/>
            <person name="Merenyi Z."/>
            <person name="Ke H.-M."/>
            <person name="Monk M."/>
            <person name="Kocsube S."/>
            <person name="Drula E."/>
            <person name="Lipzen A."/>
            <person name="Balint B."/>
            <person name="Henrissat B."/>
            <person name="Andreopoulos B."/>
            <person name="Martin F.M."/>
            <person name="Harder C.B."/>
            <person name="Rigling D."/>
            <person name="Ford K.L."/>
            <person name="Foster G.D."/>
            <person name="Pangilinan J."/>
            <person name="Papanicolaou A."/>
            <person name="Barry K."/>
            <person name="LaButti K."/>
            <person name="Viragh M."/>
            <person name="Koriabine M."/>
            <person name="Yan M."/>
            <person name="Riley R."/>
            <person name="Champramary S."/>
            <person name="Plett K.L."/>
            <person name="Tsai I.J."/>
            <person name="Slot J."/>
            <person name="Sipos G."/>
            <person name="Plett J."/>
            <person name="Nagy L.G."/>
            <person name="Grigoriev I.V."/>
        </authorList>
    </citation>
    <scope>NUCLEOTIDE SEQUENCE</scope>
    <source>
        <strain evidence="2">FPL87.14</strain>
    </source>
</reference>
<protein>
    <recommendedName>
        <fullName evidence="1">Ribonuclease H1 N-terminal domain-containing protein</fullName>
    </recommendedName>
</protein>
<sequence length="134" mass="14463">MTQNNDSAPATAPEVLELTEGLLNMHLNLCQAIFLPQPQLPLQPLFPHQSRVQRARRYPPPFKSSPSTLANNKMGPFYLVTCGRNPGVYSRWDCAGSEVTGVPTAIVRGVPSLSARIAHMNSAIAEGQAAKIAV</sequence>
<comment type="caution">
    <text evidence="2">The sequence shown here is derived from an EMBL/GenBank/DDBJ whole genome shotgun (WGS) entry which is preliminary data.</text>
</comment>
<keyword evidence="3" id="KW-1185">Reference proteome</keyword>
<dbReference type="Proteomes" id="UP001175226">
    <property type="component" value="Unassembled WGS sequence"/>
</dbReference>
<dbReference type="InterPro" id="IPR037056">
    <property type="entry name" value="RNase_H1_N_sf"/>
</dbReference>
<dbReference type="SUPFAM" id="SSF55658">
    <property type="entry name" value="L9 N-domain-like"/>
    <property type="match status" value="1"/>
</dbReference>
<evidence type="ECO:0000313" key="2">
    <source>
        <dbReference type="EMBL" id="KAK0430287.1"/>
    </source>
</evidence>
<evidence type="ECO:0000313" key="3">
    <source>
        <dbReference type="Proteomes" id="UP001175226"/>
    </source>
</evidence>
<accession>A0AA39IVE4</accession>
<organism evidence="2 3">
    <name type="scientific">Armillaria borealis</name>
    <dbReference type="NCBI Taxonomy" id="47425"/>
    <lineage>
        <taxon>Eukaryota</taxon>
        <taxon>Fungi</taxon>
        <taxon>Dikarya</taxon>
        <taxon>Basidiomycota</taxon>
        <taxon>Agaricomycotina</taxon>
        <taxon>Agaricomycetes</taxon>
        <taxon>Agaricomycetidae</taxon>
        <taxon>Agaricales</taxon>
        <taxon>Marasmiineae</taxon>
        <taxon>Physalacriaceae</taxon>
        <taxon>Armillaria</taxon>
    </lineage>
</organism>
<feature type="domain" description="Ribonuclease H1 N-terminal" evidence="1">
    <location>
        <begin position="76"/>
        <end position="108"/>
    </location>
</feature>
<dbReference type="InterPro" id="IPR011320">
    <property type="entry name" value="RNase_H1_N"/>
</dbReference>
<dbReference type="EMBL" id="JAUEPT010000157">
    <property type="protein sequence ID" value="KAK0430287.1"/>
    <property type="molecule type" value="Genomic_DNA"/>
</dbReference>
<dbReference type="AlphaFoldDB" id="A0AA39IVE4"/>
<name>A0AA39IVE4_9AGAR</name>
<evidence type="ECO:0000259" key="1">
    <source>
        <dbReference type="Pfam" id="PF01693"/>
    </source>
</evidence>
<dbReference type="InterPro" id="IPR009027">
    <property type="entry name" value="Ribosomal_bL9/RNase_H1_N"/>
</dbReference>
<dbReference type="Gene3D" id="3.40.970.10">
    <property type="entry name" value="Ribonuclease H1, N-terminal domain"/>
    <property type="match status" value="1"/>
</dbReference>
<proteinExistence type="predicted"/>
<dbReference type="Pfam" id="PF01693">
    <property type="entry name" value="Cauli_VI"/>
    <property type="match status" value="1"/>
</dbReference>
<gene>
    <name evidence="2" type="ORF">EV421DRAFT_1744229</name>
</gene>